<feature type="domain" description="HMA" evidence="2">
    <location>
        <begin position="40"/>
        <end position="106"/>
    </location>
</feature>
<dbReference type="CDD" id="cd00371">
    <property type="entry name" value="HMA"/>
    <property type="match status" value="1"/>
</dbReference>
<keyword evidence="4" id="KW-1185">Reference proteome</keyword>
<evidence type="ECO:0000313" key="4">
    <source>
        <dbReference type="Proteomes" id="UP000011690"/>
    </source>
</evidence>
<evidence type="ECO:0000259" key="2">
    <source>
        <dbReference type="PROSITE" id="PS50846"/>
    </source>
</evidence>
<reference evidence="3 4" key="1">
    <citation type="journal article" date="2014" name="PLoS Genet.">
        <title>Phylogenetically driven sequencing of extremely halophilic archaea reveals strategies for static and dynamic osmo-response.</title>
        <authorList>
            <person name="Becker E.A."/>
            <person name="Seitzer P.M."/>
            <person name="Tritt A."/>
            <person name="Larsen D."/>
            <person name="Krusor M."/>
            <person name="Yao A.I."/>
            <person name="Wu D."/>
            <person name="Madern D."/>
            <person name="Eisen J.A."/>
            <person name="Darling A.E."/>
            <person name="Facciotti M.T."/>
        </authorList>
    </citation>
    <scope>NUCLEOTIDE SEQUENCE [LARGE SCALE GENOMIC DNA]</scope>
    <source>
        <strain evidence="3 4">JCM 10635</strain>
    </source>
</reference>
<evidence type="ECO:0000256" key="1">
    <source>
        <dbReference type="SAM" id="MobiDB-lite"/>
    </source>
</evidence>
<accession>L9W3M6</accession>
<comment type="caution">
    <text evidence="3">The sequence shown here is derived from an EMBL/GenBank/DDBJ whole genome shotgun (WGS) entry which is preliminary data.</text>
</comment>
<name>L9W3M6_9EURY</name>
<dbReference type="InterPro" id="IPR036163">
    <property type="entry name" value="HMA_dom_sf"/>
</dbReference>
<dbReference type="Gene3D" id="3.30.70.100">
    <property type="match status" value="1"/>
</dbReference>
<dbReference type="PROSITE" id="PS50846">
    <property type="entry name" value="HMA_2"/>
    <property type="match status" value="1"/>
</dbReference>
<protein>
    <submittedName>
        <fullName evidence="3">Heavy metal transport/detoxification protein</fullName>
    </submittedName>
</protein>
<dbReference type="Proteomes" id="UP000011690">
    <property type="component" value="Unassembled WGS sequence"/>
</dbReference>
<dbReference type="eggNOG" id="arCOG02764">
    <property type="taxonomic scope" value="Archaea"/>
</dbReference>
<dbReference type="EMBL" id="AOHY01000054">
    <property type="protein sequence ID" value="ELY44035.1"/>
    <property type="molecule type" value="Genomic_DNA"/>
</dbReference>
<gene>
    <name evidence="3" type="ORF">C494_18128</name>
</gene>
<dbReference type="AlphaFoldDB" id="L9W3M6"/>
<dbReference type="InterPro" id="IPR006121">
    <property type="entry name" value="HMA_dom"/>
</dbReference>
<dbReference type="Pfam" id="PF00403">
    <property type="entry name" value="HMA"/>
    <property type="match status" value="1"/>
</dbReference>
<dbReference type="PATRIC" id="fig|1227500.6.peg.3658"/>
<dbReference type="STRING" id="1227500.C494_18128"/>
<sequence>MIGCRESSDVSYTENTPVRYPTSPKTERSLPSRPETPAMKQTTLEVTGMACDGCEATVTDALEALEGVASATADHEAGEVRVEHDETTVDEITVSGTIEDAGYDVAT</sequence>
<proteinExistence type="predicted"/>
<dbReference type="GO" id="GO:0046872">
    <property type="term" value="F:metal ion binding"/>
    <property type="evidence" value="ECO:0007669"/>
    <property type="project" value="InterPro"/>
</dbReference>
<organism evidence="3 4">
    <name type="scientific">Natronorubrum bangense JCM 10635</name>
    <dbReference type="NCBI Taxonomy" id="1227500"/>
    <lineage>
        <taxon>Archaea</taxon>
        <taxon>Methanobacteriati</taxon>
        <taxon>Methanobacteriota</taxon>
        <taxon>Stenosarchaea group</taxon>
        <taxon>Halobacteria</taxon>
        <taxon>Halobacteriales</taxon>
        <taxon>Natrialbaceae</taxon>
        <taxon>Natronorubrum</taxon>
    </lineage>
</organism>
<dbReference type="SUPFAM" id="SSF55008">
    <property type="entry name" value="HMA, heavy metal-associated domain"/>
    <property type="match status" value="1"/>
</dbReference>
<feature type="region of interest" description="Disordered" evidence="1">
    <location>
        <begin position="1"/>
        <end position="39"/>
    </location>
</feature>
<evidence type="ECO:0000313" key="3">
    <source>
        <dbReference type="EMBL" id="ELY44035.1"/>
    </source>
</evidence>